<dbReference type="GeneID" id="67010483"/>
<evidence type="ECO:0000313" key="3">
    <source>
        <dbReference type="EMBL" id="CAG5182785.1"/>
    </source>
</evidence>
<dbReference type="InterPro" id="IPR010730">
    <property type="entry name" value="HET"/>
</dbReference>
<dbReference type="PANTHER" id="PTHR11695:SF294">
    <property type="entry name" value="RETICULON-4-INTERACTING PROTEIN 1, MITOCHONDRIAL"/>
    <property type="match status" value="1"/>
</dbReference>
<keyword evidence="1" id="KW-0560">Oxidoreductase</keyword>
<dbReference type="PANTHER" id="PTHR11695">
    <property type="entry name" value="ALCOHOL DEHYDROGENASE RELATED"/>
    <property type="match status" value="1"/>
</dbReference>
<dbReference type="SUPFAM" id="SSF50129">
    <property type="entry name" value="GroES-like"/>
    <property type="match status" value="1"/>
</dbReference>
<dbReference type="SMART" id="SM00829">
    <property type="entry name" value="PKS_ER"/>
    <property type="match status" value="1"/>
</dbReference>
<dbReference type="InterPro" id="IPR002364">
    <property type="entry name" value="Quin_OxRdtase/zeta-crystal_CS"/>
</dbReference>
<dbReference type="Pfam" id="PF06985">
    <property type="entry name" value="HET"/>
    <property type="match status" value="1"/>
</dbReference>
<dbReference type="InterPro" id="IPR013154">
    <property type="entry name" value="ADH-like_N"/>
</dbReference>
<sequence length="1049" mass="117245">MKRPLAAGESLVQVYAAALNPVDYKLAELPVVGRMAIPKPATPGLDFAGRIVQVGSDCDVKVGQMVFGKLEPKQRFGTLGEYIIGSKAGTVPIPDGVSAEEAATLGVCGLVTYQCLTPNVKAGDRVLINGGSGGTGTFAIQIAKALGCHVATTCSGANAQLCKDLGADEVIDYRESDVPTLLASGQKHYDMVLDNVGHSFELYWKSPFFTKPGAKYVQIGSQVSLPFIYDLAFRFLIPTWLGGGQRPFSFGLASTNFEDFTKLGKLVADGKVKPVVDQTFAFEDAPKAFDKAYEYYRKKKISSTNLSSIHEAYDRRYFYNDAFLVHQFGNRLSSPSKCSLCDFFRSVRVQPDAHERYKLLAFPSSDAWLFHGARLEETQRQEDWLDLRTRHDTVFMAVVPDLESIPSTAHDITWLDYEIPAVGAIFRQPAGESRDNRDQDLLGARELPLKFDLARVRAWLDVCRREHGNACKQRASYEPVTRGFRLINCSKDPPEVEEKPWGTPYAALSYVWGSTPADRGMWLATVMDAVEVTRKLDSTYLWVDRSCINQSDTDEQGYLISRMTTIYEAADFTIVAAAGDGASHGLPGVRSTPRRPQPKYYTDSGSLVLSILPDPRREVMQSQYWTRGWTYQEGVLSNRRIVFTDHQTYWECRSMASHESADVTLFHTTASHKDDLNYLLADFMLTGIFKGGAFSGGSSAHQDDSIVENDEEYRLDYGFPVVHEITVRAQLRGLADHMREFTKRNLKQDSDSLSAFQGVVGMYEQTESLCLFQGIPLWTGDIAGSAAGAQITFALSVSSWYHRAGPNHVMYISEACRRRTHLPSWTWAGWEGTISWRLPPDREHCAYMSDLIKATSPSIVWAADIYLSHPGSQSRVRLLDRSSALRLSSETLSTIEIRDPYFLTAFNRIKDVDRKWKWGRRVGRPGRQEIVSYSSDKDMEWYRMGHNKGRLAFTGMSVAITQQQWTAKHVSGEFVSVLMFAGRFCATEHGAARFLTLQKVPKASPTLWERVGILSLTLPYLDKAGCRDVSGLFAWIPARRQTSGSIVIQ</sequence>
<reference evidence="3" key="1">
    <citation type="submission" date="2021-05" db="EMBL/GenBank/DDBJ databases">
        <authorList>
            <person name="Stam R."/>
        </authorList>
    </citation>
    <scope>NUCLEOTIDE SEQUENCE</scope>
    <source>
        <strain evidence="3">CS162</strain>
    </source>
</reference>
<dbReference type="Pfam" id="PF08240">
    <property type="entry name" value="ADH_N"/>
    <property type="match status" value="1"/>
</dbReference>
<dbReference type="OrthoDB" id="5428863at2759"/>
<keyword evidence="4" id="KW-1185">Reference proteome</keyword>
<organism evidence="3 4">
    <name type="scientific">Alternaria atra</name>
    <dbReference type="NCBI Taxonomy" id="119953"/>
    <lineage>
        <taxon>Eukaryota</taxon>
        <taxon>Fungi</taxon>
        <taxon>Dikarya</taxon>
        <taxon>Ascomycota</taxon>
        <taxon>Pezizomycotina</taxon>
        <taxon>Dothideomycetes</taxon>
        <taxon>Pleosporomycetidae</taxon>
        <taxon>Pleosporales</taxon>
        <taxon>Pleosporineae</taxon>
        <taxon>Pleosporaceae</taxon>
        <taxon>Alternaria</taxon>
        <taxon>Alternaria sect. Ulocladioides</taxon>
    </lineage>
</organism>
<comment type="caution">
    <text evidence="3">The sequence shown here is derived from an EMBL/GenBank/DDBJ whole genome shotgun (WGS) entry which is preliminary data.</text>
</comment>
<dbReference type="InterPro" id="IPR050700">
    <property type="entry name" value="YIM1/Zinc_Alcohol_DH_Fams"/>
</dbReference>
<dbReference type="GO" id="GO:0005739">
    <property type="term" value="C:mitochondrion"/>
    <property type="evidence" value="ECO:0007669"/>
    <property type="project" value="TreeGrafter"/>
</dbReference>
<dbReference type="Proteomes" id="UP000676310">
    <property type="component" value="Unassembled WGS sequence"/>
</dbReference>
<evidence type="ECO:0000256" key="1">
    <source>
        <dbReference type="ARBA" id="ARBA00023002"/>
    </source>
</evidence>
<protein>
    <recommendedName>
        <fullName evidence="2">Enoyl reductase (ER) domain-containing protein</fullName>
    </recommendedName>
</protein>
<evidence type="ECO:0000259" key="2">
    <source>
        <dbReference type="SMART" id="SM00829"/>
    </source>
</evidence>
<dbReference type="Gene3D" id="3.40.50.720">
    <property type="entry name" value="NAD(P)-binding Rossmann-like Domain"/>
    <property type="match status" value="1"/>
</dbReference>
<proteinExistence type="predicted"/>
<dbReference type="InterPro" id="IPR020843">
    <property type="entry name" value="ER"/>
</dbReference>
<gene>
    <name evidence="3" type="ORF">ALTATR162_LOCUS10333</name>
</gene>
<feature type="domain" description="Enoyl reductase (ER)" evidence="2">
    <location>
        <begin position="2"/>
        <end position="289"/>
    </location>
</feature>
<evidence type="ECO:0000313" key="4">
    <source>
        <dbReference type="Proteomes" id="UP000676310"/>
    </source>
</evidence>
<accession>A0A8J2N439</accession>
<dbReference type="InterPro" id="IPR036291">
    <property type="entry name" value="NAD(P)-bd_dom_sf"/>
</dbReference>
<dbReference type="Gene3D" id="3.90.180.10">
    <property type="entry name" value="Medium-chain alcohol dehydrogenases, catalytic domain"/>
    <property type="match status" value="1"/>
</dbReference>
<dbReference type="Pfam" id="PF13602">
    <property type="entry name" value="ADH_zinc_N_2"/>
    <property type="match status" value="1"/>
</dbReference>
<dbReference type="GO" id="GO:0016491">
    <property type="term" value="F:oxidoreductase activity"/>
    <property type="evidence" value="ECO:0007669"/>
    <property type="project" value="UniProtKB-KW"/>
</dbReference>
<dbReference type="RefSeq" id="XP_043173904.1">
    <property type="nucleotide sequence ID" value="XM_043317969.1"/>
</dbReference>
<dbReference type="CDD" id="cd08267">
    <property type="entry name" value="MDR1"/>
    <property type="match status" value="1"/>
</dbReference>
<dbReference type="GO" id="GO:0008270">
    <property type="term" value="F:zinc ion binding"/>
    <property type="evidence" value="ECO:0007669"/>
    <property type="project" value="InterPro"/>
</dbReference>
<dbReference type="PROSITE" id="PS01162">
    <property type="entry name" value="QOR_ZETA_CRYSTAL"/>
    <property type="match status" value="1"/>
</dbReference>
<dbReference type="AlphaFoldDB" id="A0A8J2N439"/>
<dbReference type="InterPro" id="IPR011032">
    <property type="entry name" value="GroES-like_sf"/>
</dbReference>
<dbReference type="EMBL" id="CAJRGZ010000027">
    <property type="protein sequence ID" value="CAG5182785.1"/>
    <property type="molecule type" value="Genomic_DNA"/>
</dbReference>
<name>A0A8J2N439_9PLEO</name>
<dbReference type="SUPFAM" id="SSF51735">
    <property type="entry name" value="NAD(P)-binding Rossmann-fold domains"/>
    <property type="match status" value="1"/>
</dbReference>